<proteinExistence type="predicted"/>
<feature type="transmembrane region" description="Helical" evidence="1">
    <location>
        <begin position="104"/>
        <end position="124"/>
    </location>
</feature>
<dbReference type="AlphaFoldDB" id="A0A934HX92"/>
<keyword evidence="3" id="KW-1185">Reference proteome</keyword>
<evidence type="ECO:0000256" key="1">
    <source>
        <dbReference type="SAM" id="Phobius"/>
    </source>
</evidence>
<name>A0A934HX92_9CORY</name>
<dbReference type="EMBL" id="JAEIOS010000009">
    <property type="protein sequence ID" value="MBI8988242.1"/>
    <property type="molecule type" value="Genomic_DNA"/>
</dbReference>
<feature type="transmembrane region" description="Helical" evidence="1">
    <location>
        <begin position="51"/>
        <end position="68"/>
    </location>
</feature>
<evidence type="ECO:0000313" key="3">
    <source>
        <dbReference type="Proteomes" id="UP000645966"/>
    </source>
</evidence>
<keyword evidence="1" id="KW-1133">Transmembrane helix</keyword>
<keyword evidence="1" id="KW-0472">Membrane</keyword>
<feature type="transmembrane region" description="Helical" evidence="1">
    <location>
        <begin position="20"/>
        <end position="39"/>
    </location>
</feature>
<keyword evidence="1" id="KW-0812">Transmembrane</keyword>
<accession>A0A934HX92</accession>
<dbReference type="Proteomes" id="UP000645966">
    <property type="component" value="Unassembled WGS sequence"/>
</dbReference>
<organism evidence="2 3">
    <name type="scientific">Corynebacterium meridianum</name>
    <dbReference type="NCBI Taxonomy" id="2765363"/>
    <lineage>
        <taxon>Bacteria</taxon>
        <taxon>Bacillati</taxon>
        <taxon>Actinomycetota</taxon>
        <taxon>Actinomycetes</taxon>
        <taxon>Mycobacteriales</taxon>
        <taxon>Corynebacteriaceae</taxon>
        <taxon>Corynebacterium</taxon>
    </lineage>
</organism>
<dbReference type="RefSeq" id="WP_198737306.1">
    <property type="nucleotide sequence ID" value="NZ_JAEIOS010000009.1"/>
</dbReference>
<protein>
    <submittedName>
        <fullName evidence="2">Uncharacterized protein</fullName>
    </submittedName>
</protein>
<comment type="caution">
    <text evidence="2">The sequence shown here is derived from an EMBL/GenBank/DDBJ whole genome shotgun (WGS) entry which is preliminary data.</text>
</comment>
<gene>
    <name evidence="2" type="ORF">JDV75_00475</name>
</gene>
<evidence type="ECO:0000313" key="2">
    <source>
        <dbReference type="EMBL" id="MBI8988242.1"/>
    </source>
</evidence>
<reference evidence="2" key="1">
    <citation type="submission" date="2020-12" db="EMBL/GenBank/DDBJ databases">
        <title>Genome public.</title>
        <authorList>
            <person name="Sun Q."/>
        </authorList>
    </citation>
    <scope>NUCLEOTIDE SEQUENCE</scope>
    <source>
        <strain evidence="2">CCM 8863</strain>
    </source>
</reference>
<feature type="transmembrane region" description="Helical" evidence="1">
    <location>
        <begin position="80"/>
        <end position="98"/>
    </location>
</feature>
<sequence length="134" mass="14607">MTETQRRFFPGLRLSDWQALVISLAPIFWYAGAFAPFFGGDGTASFSGLDLVFLVVAVLAAVFSGICVEMHFPHRGMRTPVLVILVMLMLTAVTWSGFTDDSLSRFIVNVVDAAVAIAVYVPVVQLRKKLPAPS</sequence>